<protein>
    <submittedName>
        <fullName evidence="1">Uncharacterized protein</fullName>
    </submittedName>
</protein>
<comment type="caution">
    <text evidence="1">The sequence shown here is derived from an EMBL/GenBank/DDBJ whole genome shotgun (WGS) entry which is preliminary data.</text>
</comment>
<evidence type="ECO:0000313" key="2">
    <source>
        <dbReference type="Proteomes" id="UP001140234"/>
    </source>
</evidence>
<gene>
    <name evidence="1" type="ORF">IWQ57_003914</name>
</gene>
<sequence length="346" mass="39176">MAEEGPAPAKPQLFEQTSQYRHWRFTSSALAELRAANNARGAERVLRGLREEAQVGAAGDLETRIAEATNNLLTPDEELQLVGYYLQMIVTTIQAYARVYRANNLLRPEALNNVKATAINFMKRFYLHNVVFDYPPKSIMLTCVYLATKVENSFMKIDDFIRPLQEASAKRGVGTTTKSEDILGLEFVVIQSLQFELAVHHPFRAAYGLFLDMQEYIDDAALLKAAYERVNHYIEPSLLTDLVYLYQPAQIALGAFRLAAKEKDLDIDPYLVRRFEPHDLEVLYPILDEIQDTIAGFKPVPKERAQAIDRKLILCRNPEKNPAAALYKKKAADQADVPYVSDSDSE</sequence>
<organism evidence="1 2">
    <name type="scientific">Coemansia nantahalensis</name>
    <dbReference type="NCBI Taxonomy" id="2789366"/>
    <lineage>
        <taxon>Eukaryota</taxon>
        <taxon>Fungi</taxon>
        <taxon>Fungi incertae sedis</taxon>
        <taxon>Zoopagomycota</taxon>
        <taxon>Kickxellomycotina</taxon>
        <taxon>Kickxellomycetes</taxon>
        <taxon>Kickxellales</taxon>
        <taxon>Kickxellaceae</taxon>
        <taxon>Coemansia</taxon>
    </lineage>
</organism>
<dbReference type="Proteomes" id="UP001140234">
    <property type="component" value="Unassembled WGS sequence"/>
</dbReference>
<accession>A0ACC1JUM0</accession>
<dbReference type="EMBL" id="JANBUJ010001401">
    <property type="protein sequence ID" value="KAJ2767525.1"/>
    <property type="molecule type" value="Genomic_DNA"/>
</dbReference>
<evidence type="ECO:0000313" key="1">
    <source>
        <dbReference type="EMBL" id="KAJ2767525.1"/>
    </source>
</evidence>
<proteinExistence type="predicted"/>
<reference evidence="1" key="1">
    <citation type="submission" date="2022-07" db="EMBL/GenBank/DDBJ databases">
        <title>Phylogenomic reconstructions and comparative analyses of Kickxellomycotina fungi.</title>
        <authorList>
            <person name="Reynolds N.K."/>
            <person name="Stajich J.E."/>
            <person name="Barry K."/>
            <person name="Grigoriev I.V."/>
            <person name="Crous P."/>
            <person name="Smith M.E."/>
        </authorList>
    </citation>
    <scope>NUCLEOTIDE SEQUENCE</scope>
    <source>
        <strain evidence="1">CBS 109366</strain>
    </source>
</reference>
<name>A0ACC1JUM0_9FUNG</name>
<keyword evidence="2" id="KW-1185">Reference proteome</keyword>